<proteinExistence type="predicted"/>
<evidence type="ECO:0000313" key="1">
    <source>
        <dbReference type="EMBL" id="CAI9179006.1"/>
    </source>
</evidence>
<organism evidence="1 2">
    <name type="scientific">Rangifer tarandus platyrhynchus</name>
    <name type="common">Svalbard reindeer</name>
    <dbReference type="NCBI Taxonomy" id="3082113"/>
    <lineage>
        <taxon>Eukaryota</taxon>
        <taxon>Metazoa</taxon>
        <taxon>Chordata</taxon>
        <taxon>Craniata</taxon>
        <taxon>Vertebrata</taxon>
        <taxon>Euteleostomi</taxon>
        <taxon>Mammalia</taxon>
        <taxon>Eutheria</taxon>
        <taxon>Laurasiatheria</taxon>
        <taxon>Artiodactyla</taxon>
        <taxon>Ruminantia</taxon>
        <taxon>Pecora</taxon>
        <taxon>Cervidae</taxon>
        <taxon>Odocoileinae</taxon>
        <taxon>Rangifer</taxon>
    </lineage>
</organism>
<name>A0ABN9A1Y9_RANTA</name>
<evidence type="ECO:0000313" key="2">
    <source>
        <dbReference type="Proteomes" id="UP001176941"/>
    </source>
</evidence>
<keyword evidence="2" id="KW-1185">Reference proteome</keyword>
<gene>
    <name evidence="1" type="ORF">MRATA1EN1_LOCUS27968</name>
</gene>
<protein>
    <submittedName>
        <fullName evidence="1">Uncharacterized protein</fullName>
    </submittedName>
</protein>
<dbReference type="EMBL" id="OX459944">
    <property type="protein sequence ID" value="CAI9179006.1"/>
    <property type="molecule type" value="Genomic_DNA"/>
</dbReference>
<accession>A0ABN9A1Y9</accession>
<reference evidence="1" key="1">
    <citation type="submission" date="2023-04" db="EMBL/GenBank/DDBJ databases">
        <authorList>
            <consortium name="ELIXIR-Norway"/>
        </authorList>
    </citation>
    <scope>NUCLEOTIDE SEQUENCE [LARGE SCALE GENOMIC DNA]</scope>
</reference>
<sequence>MVTEREDRSCASVGSWWWPLRGMCCSPALSKPPAGPYATFGSDALGRVLALCAGPVILTEGLWTHSLTPSASRRTVTQAAGAAAAWRGNLRPLCPPSSGETCGFSWQK</sequence>
<dbReference type="Proteomes" id="UP001176941">
    <property type="component" value="Chromosome 8"/>
</dbReference>